<evidence type="ECO:0000313" key="3">
    <source>
        <dbReference type="Proteomes" id="UP000604825"/>
    </source>
</evidence>
<dbReference type="AlphaFoldDB" id="A0A811MDK0"/>
<dbReference type="GO" id="GO:0006355">
    <property type="term" value="P:regulation of DNA-templated transcription"/>
    <property type="evidence" value="ECO:0007669"/>
    <property type="project" value="InterPro"/>
</dbReference>
<proteinExistence type="predicted"/>
<dbReference type="PANTHER" id="PTHR35130">
    <property type="entry name" value="MEDIATOR OF RNA POLYMERASE II TRANSCRIPTION SUBUNIT 16"/>
    <property type="match status" value="1"/>
</dbReference>
<reference evidence="2" key="1">
    <citation type="submission" date="2020-10" db="EMBL/GenBank/DDBJ databases">
        <authorList>
            <person name="Han B."/>
            <person name="Lu T."/>
            <person name="Zhao Q."/>
            <person name="Huang X."/>
            <person name="Zhao Y."/>
        </authorList>
    </citation>
    <scope>NUCLEOTIDE SEQUENCE</scope>
</reference>
<feature type="compositionally biased region" description="Low complexity" evidence="1">
    <location>
        <begin position="340"/>
        <end position="350"/>
    </location>
</feature>
<evidence type="ECO:0000313" key="2">
    <source>
        <dbReference type="EMBL" id="CAD6205479.1"/>
    </source>
</evidence>
<comment type="caution">
    <text evidence="2">The sequence shown here is derived from an EMBL/GenBank/DDBJ whole genome shotgun (WGS) entry which is preliminary data.</text>
</comment>
<sequence>MAADAIVTESGALHVAGVPFVNPSTVVVWGVMPGLGNGIQATAKINATSSVPPSLNPPSWPGFAPLAAYLFSLQDYLVFRRRQSPRLLANSQKNQDSAIQKIQHMMNAKTEDNSTTVRSGIGAAKVEDGQSTLGGQFVLGAKGAEENPIGKSVRIGSGNAGQEEWHRRNMFGGPWSEPDDFGPLDNMPRLKISGSINSHLSDMEEDAGSSIGIHSLWPRKCGLSEREAAFGLKTSVGLGGYLGVMGSRSDVVTAVWRTGLDGEWYKVWEIRRVRVRDREIQTKREGWSYDGKSTARAIAATPRLAVRDAEPTELQAVARLGDTAPPEQPPLASARRRRAAGAAAACLSSEMPRRRSHRSPRMGQGHLHAATAHLECHRMRWSRSKPRPFAAASVGCLSFPLSSVR</sequence>
<dbReference type="PANTHER" id="PTHR35130:SF1">
    <property type="entry name" value="MEDIATOR OF RNA POLYMERASE II TRANSCRIPTION SUBUNIT 16"/>
    <property type="match status" value="1"/>
</dbReference>
<evidence type="ECO:0000256" key="1">
    <source>
        <dbReference type="SAM" id="MobiDB-lite"/>
    </source>
</evidence>
<protein>
    <submittedName>
        <fullName evidence="2">Uncharacterized protein</fullName>
    </submittedName>
</protein>
<dbReference type="InterPro" id="IPR038836">
    <property type="entry name" value="MED16"/>
</dbReference>
<dbReference type="EMBL" id="CAJGYO010000001">
    <property type="protein sequence ID" value="CAD6205479.1"/>
    <property type="molecule type" value="Genomic_DNA"/>
</dbReference>
<gene>
    <name evidence="2" type="ORF">NCGR_LOCUS3310</name>
</gene>
<dbReference type="OrthoDB" id="2020837at2759"/>
<name>A0A811MDK0_9POAL</name>
<organism evidence="2 3">
    <name type="scientific">Miscanthus lutarioriparius</name>
    <dbReference type="NCBI Taxonomy" id="422564"/>
    <lineage>
        <taxon>Eukaryota</taxon>
        <taxon>Viridiplantae</taxon>
        <taxon>Streptophyta</taxon>
        <taxon>Embryophyta</taxon>
        <taxon>Tracheophyta</taxon>
        <taxon>Spermatophyta</taxon>
        <taxon>Magnoliopsida</taxon>
        <taxon>Liliopsida</taxon>
        <taxon>Poales</taxon>
        <taxon>Poaceae</taxon>
        <taxon>PACMAD clade</taxon>
        <taxon>Panicoideae</taxon>
        <taxon>Andropogonodae</taxon>
        <taxon>Andropogoneae</taxon>
        <taxon>Saccharinae</taxon>
        <taxon>Miscanthus</taxon>
    </lineage>
</organism>
<feature type="region of interest" description="Disordered" evidence="1">
    <location>
        <begin position="322"/>
        <end position="365"/>
    </location>
</feature>
<dbReference type="GO" id="GO:0016592">
    <property type="term" value="C:mediator complex"/>
    <property type="evidence" value="ECO:0007669"/>
    <property type="project" value="InterPro"/>
</dbReference>
<keyword evidence="3" id="KW-1185">Reference proteome</keyword>
<dbReference type="Proteomes" id="UP000604825">
    <property type="component" value="Unassembled WGS sequence"/>
</dbReference>
<accession>A0A811MDK0</accession>